<dbReference type="Gene3D" id="3.30.70.270">
    <property type="match status" value="1"/>
</dbReference>
<feature type="domain" description="Reverse transcriptase" evidence="1">
    <location>
        <begin position="199"/>
        <end position="288"/>
    </location>
</feature>
<dbReference type="EMBL" id="JACGWM010000003">
    <property type="protein sequence ID" value="KAL0383003.1"/>
    <property type="molecule type" value="Genomic_DNA"/>
</dbReference>
<dbReference type="InterPro" id="IPR000477">
    <property type="entry name" value="RT_dom"/>
</dbReference>
<dbReference type="CDD" id="cd01647">
    <property type="entry name" value="RT_LTR"/>
    <property type="match status" value="1"/>
</dbReference>
<evidence type="ECO:0000313" key="2">
    <source>
        <dbReference type="EMBL" id="KAL0383003.1"/>
    </source>
</evidence>
<dbReference type="InterPro" id="IPR053134">
    <property type="entry name" value="RNA-dir_DNA_polymerase"/>
</dbReference>
<sequence>MANSNKENHGSYKGESSLPTVFGPIVPPVDLTLVDANIRVQIQHQDRSTLADFASKEAAEHQPPSIWKSLKKKMVELHQQVMKETIHVERGIPFSEHIIAKELPAQFRALSHLPAYDGTTGLAEYIREPMDGDIRRARCAYARATKTVMEQNVDIFAWTASNLVGIDPNIVVHNLNLDPTFSPVKQKKWHFGPKNDIIQEKVRGTYCYVVMPFELKNVGVTYQHLVDRMFREQFRRNMEVYVDDMLVKSRQMDQHLAGLTEMFDTLRKYHMKLNPAKCAFGLQSGKFLKYMVMEKGIEVNPKKILAIQEMKPPANLNEVQRLEGCITTPGLPLLTKPTPRELLYLYLEVGQQAVSFVLLKRRADTKNPSIMAISAHCPLSQWGIDIVGSFSNCTMTM</sequence>
<protein>
    <submittedName>
        <fullName evidence="2">Retrovirus-related Pol polyprotein from transposon.6</fullName>
    </submittedName>
</protein>
<name>A0AAW2RSK4_9LAMI</name>
<organism evidence="2">
    <name type="scientific">Sesamum calycinum</name>
    <dbReference type="NCBI Taxonomy" id="2727403"/>
    <lineage>
        <taxon>Eukaryota</taxon>
        <taxon>Viridiplantae</taxon>
        <taxon>Streptophyta</taxon>
        <taxon>Embryophyta</taxon>
        <taxon>Tracheophyta</taxon>
        <taxon>Spermatophyta</taxon>
        <taxon>Magnoliopsida</taxon>
        <taxon>eudicotyledons</taxon>
        <taxon>Gunneridae</taxon>
        <taxon>Pentapetalae</taxon>
        <taxon>asterids</taxon>
        <taxon>lamiids</taxon>
        <taxon>Lamiales</taxon>
        <taxon>Pedaliaceae</taxon>
        <taxon>Sesamum</taxon>
    </lineage>
</organism>
<dbReference type="SUPFAM" id="SSF56672">
    <property type="entry name" value="DNA/RNA polymerases"/>
    <property type="match status" value="1"/>
</dbReference>
<proteinExistence type="predicted"/>
<comment type="caution">
    <text evidence="2">The sequence shown here is derived from an EMBL/GenBank/DDBJ whole genome shotgun (WGS) entry which is preliminary data.</text>
</comment>
<evidence type="ECO:0000259" key="1">
    <source>
        <dbReference type="Pfam" id="PF00078"/>
    </source>
</evidence>
<dbReference type="InterPro" id="IPR043128">
    <property type="entry name" value="Rev_trsase/Diguanyl_cyclase"/>
</dbReference>
<reference evidence="2" key="1">
    <citation type="submission" date="2020-06" db="EMBL/GenBank/DDBJ databases">
        <authorList>
            <person name="Li T."/>
            <person name="Hu X."/>
            <person name="Zhang T."/>
            <person name="Song X."/>
            <person name="Zhang H."/>
            <person name="Dai N."/>
            <person name="Sheng W."/>
            <person name="Hou X."/>
            <person name="Wei L."/>
        </authorList>
    </citation>
    <scope>NUCLEOTIDE SEQUENCE</scope>
    <source>
        <strain evidence="2">KEN8</strain>
        <tissue evidence="2">Leaf</tissue>
    </source>
</reference>
<dbReference type="PANTHER" id="PTHR24559">
    <property type="entry name" value="TRANSPOSON TY3-I GAG-POL POLYPROTEIN"/>
    <property type="match status" value="1"/>
</dbReference>
<accession>A0AAW2RSK4</accession>
<dbReference type="PANTHER" id="PTHR24559:SF444">
    <property type="entry name" value="REVERSE TRANSCRIPTASE DOMAIN-CONTAINING PROTEIN"/>
    <property type="match status" value="1"/>
</dbReference>
<dbReference type="InterPro" id="IPR043502">
    <property type="entry name" value="DNA/RNA_pol_sf"/>
</dbReference>
<dbReference type="Pfam" id="PF00078">
    <property type="entry name" value="RVT_1"/>
    <property type="match status" value="1"/>
</dbReference>
<reference evidence="2" key="2">
    <citation type="journal article" date="2024" name="Plant">
        <title>Genomic evolution and insights into agronomic trait innovations of Sesamum species.</title>
        <authorList>
            <person name="Miao H."/>
            <person name="Wang L."/>
            <person name="Qu L."/>
            <person name="Liu H."/>
            <person name="Sun Y."/>
            <person name="Le M."/>
            <person name="Wang Q."/>
            <person name="Wei S."/>
            <person name="Zheng Y."/>
            <person name="Lin W."/>
            <person name="Duan Y."/>
            <person name="Cao H."/>
            <person name="Xiong S."/>
            <person name="Wang X."/>
            <person name="Wei L."/>
            <person name="Li C."/>
            <person name="Ma Q."/>
            <person name="Ju M."/>
            <person name="Zhao R."/>
            <person name="Li G."/>
            <person name="Mu C."/>
            <person name="Tian Q."/>
            <person name="Mei H."/>
            <person name="Zhang T."/>
            <person name="Gao T."/>
            <person name="Zhang H."/>
        </authorList>
    </citation>
    <scope>NUCLEOTIDE SEQUENCE</scope>
    <source>
        <strain evidence="2">KEN8</strain>
    </source>
</reference>
<gene>
    <name evidence="2" type="ORF">Scaly_0587600</name>
</gene>
<dbReference type="AlphaFoldDB" id="A0AAW2RSK4"/>